<organism evidence="11 12">
    <name type="scientific">Neodiprion lecontei</name>
    <name type="common">Redheaded pine sawfly</name>
    <dbReference type="NCBI Taxonomy" id="441921"/>
    <lineage>
        <taxon>Eukaryota</taxon>
        <taxon>Metazoa</taxon>
        <taxon>Ecdysozoa</taxon>
        <taxon>Arthropoda</taxon>
        <taxon>Hexapoda</taxon>
        <taxon>Insecta</taxon>
        <taxon>Pterygota</taxon>
        <taxon>Neoptera</taxon>
        <taxon>Endopterygota</taxon>
        <taxon>Hymenoptera</taxon>
        <taxon>Tenthredinoidea</taxon>
        <taxon>Diprionidae</taxon>
        <taxon>Diprioninae</taxon>
        <taxon>Neodiprion</taxon>
    </lineage>
</organism>
<keyword evidence="3 10" id="KW-0813">Transport</keyword>
<evidence type="ECO:0000256" key="6">
    <source>
        <dbReference type="ARBA" id="ARBA00022989"/>
    </source>
</evidence>
<dbReference type="PANTHER" id="PTHR45624">
    <property type="entry name" value="MITOCHONDRIAL BASIC AMINO ACIDS TRANSPORTER-RELATED"/>
    <property type="match status" value="1"/>
</dbReference>
<keyword evidence="7" id="KW-0496">Mitochondrion</keyword>
<dbReference type="PROSITE" id="PS50920">
    <property type="entry name" value="SOLCAR"/>
    <property type="match status" value="1"/>
</dbReference>
<comment type="subcellular location">
    <subcellularLocation>
        <location evidence="1">Mitochondrion membrane</location>
        <topology evidence="1">Multi-pass membrane protein</topology>
    </subcellularLocation>
</comment>
<dbReference type="InterPro" id="IPR023395">
    <property type="entry name" value="MCP_dom_sf"/>
</dbReference>
<dbReference type="PANTHER" id="PTHR45624:SF61">
    <property type="entry name" value="MITOCHONDRIAL BASIC AMINO ACIDS TRANSPORTER"/>
    <property type="match status" value="1"/>
</dbReference>
<evidence type="ECO:0000256" key="9">
    <source>
        <dbReference type="PROSITE-ProRule" id="PRU00282"/>
    </source>
</evidence>
<evidence type="ECO:0000256" key="5">
    <source>
        <dbReference type="ARBA" id="ARBA00022737"/>
    </source>
</evidence>
<protein>
    <submittedName>
        <fullName evidence="12">Mitochondrial arginine transporter BAC2 isoform X2</fullName>
    </submittedName>
</protein>
<evidence type="ECO:0000256" key="3">
    <source>
        <dbReference type="ARBA" id="ARBA00022448"/>
    </source>
</evidence>
<keyword evidence="11" id="KW-1185">Reference proteome</keyword>
<dbReference type="InterPro" id="IPR018108">
    <property type="entry name" value="MCP_transmembrane"/>
</dbReference>
<dbReference type="SUPFAM" id="SSF103506">
    <property type="entry name" value="Mitochondrial carrier"/>
    <property type="match status" value="1"/>
</dbReference>
<dbReference type="GeneID" id="107218804"/>
<name>A0ABM3FZ40_NEOLC</name>
<accession>A0ABM3FZ40</accession>
<evidence type="ECO:0000256" key="4">
    <source>
        <dbReference type="ARBA" id="ARBA00022692"/>
    </source>
</evidence>
<keyword evidence="6" id="KW-1133">Transmembrane helix</keyword>
<dbReference type="Pfam" id="PF00153">
    <property type="entry name" value="Mito_carr"/>
    <property type="match status" value="2"/>
</dbReference>
<feature type="repeat" description="Solcar" evidence="9">
    <location>
        <begin position="89"/>
        <end position="176"/>
    </location>
</feature>
<keyword evidence="4 9" id="KW-0812">Transmembrane</keyword>
<proteinExistence type="inferred from homology"/>
<evidence type="ECO:0000256" key="8">
    <source>
        <dbReference type="ARBA" id="ARBA00023136"/>
    </source>
</evidence>
<comment type="similarity">
    <text evidence="2 10">Belongs to the mitochondrial carrier (TC 2.A.29) family.</text>
</comment>
<evidence type="ECO:0000256" key="10">
    <source>
        <dbReference type="RuleBase" id="RU000488"/>
    </source>
</evidence>
<dbReference type="InterPro" id="IPR050567">
    <property type="entry name" value="Mitochondrial_Carrier"/>
</dbReference>
<dbReference type="Gene3D" id="1.50.40.10">
    <property type="entry name" value="Mitochondrial carrier domain"/>
    <property type="match status" value="1"/>
</dbReference>
<dbReference type="Proteomes" id="UP000829291">
    <property type="component" value="Chromosome 4"/>
</dbReference>
<dbReference type="RefSeq" id="XP_046593283.1">
    <property type="nucleotide sequence ID" value="XM_046737327.1"/>
</dbReference>
<gene>
    <name evidence="12" type="primary">LOC107218804</name>
</gene>
<evidence type="ECO:0000313" key="11">
    <source>
        <dbReference type="Proteomes" id="UP000829291"/>
    </source>
</evidence>
<keyword evidence="5" id="KW-0677">Repeat</keyword>
<reference evidence="12" key="1">
    <citation type="submission" date="2025-08" db="UniProtKB">
        <authorList>
            <consortium name="RefSeq"/>
        </authorList>
    </citation>
    <scope>IDENTIFICATION</scope>
    <source>
        <tissue evidence="12">Thorax and Abdomen</tissue>
    </source>
</reference>
<evidence type="ECO:0000256" key="7">
    <source>
        <dbReference type="ARBA" id="ARBA00023128"/>
    </source>
</evidence>
<evidence type="ECO:0000256" key="2">
    <source>
        <dbReference type="ARBA" id="ARBA00006375"/>
    </source>
</evidence>
<keyword evidence="8 9" id="KW-0472">Membrane</keyword>
<sequence>MLTHLGAIFCNNILNIFSTGIYQPGDESKLSKRPKAILTGVDIYTKNGIRGFYAGLVPMLWRDVLGSGLYIWSYQYIRFNYHGYLDLNPGAFETLMAGGMAGVLSWIPVVPLDTIKSRIQADDVKNPIYKGMIHCGTQLLKEGGYINFYKGFQMIALRSFIVNATMFYAYECMLDCWNYIRIKPR</sequence>
<evidence type="ECO:0000256" key="1">
    <source>
        <dbReference type="ARBA" id="ARBA00004225"/>
    </source>
</evidence>
<evidence type="ECO:0000313" key="12">
    <source>
        <dbReference type="RefSeq" id="XP_046593283.1"/>
    </source>
</evidence>